<accession>A0ABP6LL02</accession>
<dbReference type="RefSeq" id="WP_344716863.1">
    <property type="nucleotide sequence ID" value="NZ_BAAAVS010000053.1"/>
</dbReference>
<proteinExistence type="predicted"/>
<keyword evidence="2" id="KW-1185">Reference proteome</keyword>
<name>A0ABP6LL02_9ACTN</name>
<comment type="caution">
    <text evidence="1">The sequence shown here is derived from an EMBL/GenBank/DDBJ whole genome shotgun (WGS) entry which is preliminary data.</text>
</comment>
<evidence type="ECO:0000313" key="1">
    <source>
        <dbReference type="EMBL" id="GAA3044751.1"/>
    </source>
</evidence>
<sequence length="209" mass="22512">MMSTTTDRFELLHALKVKGLATDDFLIAMTGLTARDVSSLVGVLTGEGLVVRRETPRMSGTMITAEGKSAYEELGRDSPLAPSARGRVEEVYAAFLPVNSAFKGVCAAWQLDAAGNPNDHSDPDYDAAVIADLGAIHERVIAVLSPAGEAVARLGRYPARLAAALSRIQDGDRAAFARPMSDSYHDVWMELHQDLLLTAQRERDEADEG</sequence>
<dbReference type="Proteomes" id="UP001501035">
    <property type="component" value="Unassembled WGS sequence"/>
</dbReference>
<evidence type="ECO:0008006" key="3">
    <source>
        <dbReference type="Google" id="ProtNLM"/>
    </source>
</evidence>
<dbReference type="SUPFAM" id="SSF46785">
    <property type="entry name" value="Winged helix' DNA-binding domain"/>
    <property type="match status" value="1"/>
</dbReference>
<protein>
    <recommendedName>
        <fullName evidence="3">MarR family transcriptional regulator</fullName>
    </recommendedName>
</protein>
<dbReference type="InterPro" id="IPR036390">
    <property type="entry name" value="WH_DNA-bd_sf"/>
</dbReference>
<dbReference type="EMBL" id="BAAAVS010000053">
    <property type="protein sequence ID" value="GAA3044751.1"/>
    <property type="molecule type" value="Genomic_DNA"/>
</dbReference>
<evidence type="ECO:0000313" key="2">
    <source>
        <dbReference type="Proteomes" id="UP001501035"/>
    </source>
</evidence>
<gene>
    <name evidence="1" type="ORF">GCM10010528_25060</name>
</gene>
<reference evidence="2" key="1">
    <citation type="journal article" date="2019" name="Int. J. Syst. Evol. Microbiol.">
        <title>The Global Catalogue of Microorganisms (GCM) 10K type strain sequencing project: providing services to taxonomists for standard genome sequencing and annotation.</title>
        <authorList>
            <consortium name="The Broad Institute Genomics Platform"/>
            <consortium name="The Broad Institute Genome Sequencing Center for Infectious Disease"/>
            <person name="Wu L."/>
            <person name="Ma J."/>
        </authorList>
    </citation>
    <scope>NUCLEOTIDE SEQUENCE [LARGE SCALE GENOMIC DNA]</scope>
    <source>
        <strain evidence="2">JCM 14234</strain>
    </source>
</reference>
<organism evidence="1 2">
    <name type="scientific">Gordonia defluvii</name>
    <dbReference type="NCBI Taxonomy" id="283718"/>
    <lineage>
        <taxon>Bacteria</taxon>
        <taxon>Bacillati</taxon>
        <taxon>Actinomycetota</taxon>
        <taxon>Actinomycetes</taxon>
        <taxon>Mycobacteriales</taxon>
        <taxon>Gordoniaceae</taxon>
        <taxon>Gordonia</taxon>
    </lineage>
</organism>